<evidence type="ECO:0000313" key="8">
    <source>
        <dbReference type="Proteomes" id="UP000664332"/>
    </source>
</evidence>
<keyword evidence="3 6" id="KW-0812">Transmembrane</keyword>
<organism evidence="7 8">
    <name type="scientific">Corynebacterium mendelii</name>
    <dbReference type="NCBI Taxonomy" id="2765362"/>
    <lineage>
        <taxon>Bacteria</taxon>
        <taxon>Bacillati</taxon>
        <taxon>Actinomycetota</taxon>
        <taxon>Actinomycetes</taxon>
        <taxon>Mycobacteriales</taxon>
        <taxon>Corynebacteriaceae</taxon>
        <taxon>Corynebacterium</taxon>
    </lineage>
</organism>
<feature type="transmembrane region" description="Helical" evidence="6">
    <location>
        <begin position="24"/>
        <end position="51"/>
    </location>
</feature>
<keyword evidence="2" id="KW-1003">Cell membrane</keyword>
<keyword evidence="5 6" id="KW-0472">Membrane</keyword>
<dbReference type="AlphaFoldDB" id="A0A939E0X3"/>
<dbReference type="GO" id="GO:0015171">
    <property type="term" value="F:amino acid transmembrane transporter activity"/>
    <property type="evidence" value="ECO:0007669"/>
    <property type="project" value="TreeGrafter"/>
</dbReference>
<keyword evidence="4 6" id="KW-1133">Transmembrane helix</keyword>
<dbReference type="Pfam" id="PF01810">
    <property type="entry name" value="LysE"/>
    <property type="match status" value="1"/>
</dbReference>
<dbReference type="PANTHER" id="PTHR30086:SF17">
    <property type="entry name" value="LYSE FAMILY TRANSLOCATOR"/>
    <property type="match status" value="1"/>
</dbReference>
<feature type="transmembrane region" description="Helical" evidence="6">
    <location>
        <begin position="172"/>
        <end position="191"/>
    </location>
</feature>
<dbReference type="Proteomes" id="UP000664332">
    <property type="component" value="Unassembled WGS sequence"/>
</dbReference>
<comment type="subcellular location">
    <subcellularLocation>
        <location evidence="1">Cell membrane</location>
        <topology evidence="1">Multi-pass membrane protein</topology>
    </subcellularLocation>
</comment>
<evidence type="ECO:0000256" key="3">
    <source>
        <dbReference type="ARBA" id="ARBA00022692"/>
    </source>
</evidence>
<evidence type="ECO:0000256" key="1">
    <source>
        <dbReference type="ARBA" id="ARBA00004651"/>
    </source>
</evidence>
<evidence type="ECO:0000256" key="6">
    <source>
        <dbReference type="SAM" id="Phobius"/>
    </source>
</evidence>
<name>A0A939E0X3_9CORY</name>
<feature type="transmembrane region" description="Helical" evidence="6">
    <location>
        <begin position="57"/>
        <end position="80"/>
    </location>
</feature>
<accession>A0A939E0X3</accession>
<feature type="transmembrane region" description="Helical" evidence="6">
    <location>
        <begin position="135"/>
        <end position="160"/>
    </location>
</feature>
<evidence type="ECO:0000256" key="5">
    <source>
        <dbReference type="ARBA" id="ARBA00023136"/>
    </source>
</evidence>
<dbReference type="EMBL" id="JAFLEQ010000012">
    <property type="protein sequence ID" value="MBN9644415.1"/>
    <property type="molecule type" value="Genomic_DNA"/>
</dbReference>
<feature type="transmembrane region" description="Helical" evidence="6">
    <location>
        <begin position="101"/>
        <end position="129"/>
    </location>
</feature>
<reference evidence="7" key="1">
    <citation type="submission" date="2021-03" db="EMBL/GenBank/DDBJ databases">
        <authorList>
            <person name="Sun Q."/>
        </authorList>
    </citation>
    <scope>NUCLEOTIDE SEQUENCE</scope>
    <source>
        <strain evidence="7">CCM 8862</strain>
    </source>
</reference>
<dbReference type="InterPro" id="IPR001123">
    <property type="entry name" value="LeuE-type"/>
</dbReference>
<evidence type="ECO:0000256" key="2">
    <source>
        <dbReference type="ARBA" id="ARBA00022475"/>
    </source>
</evidence>
<dbReference type="GO" id="GO:0005886">
    <property type="term" value="C:plasma membrane"/>
    <property type="evidence" value="ECO:0007669"/>
    <property type="project" value="UniProtKB-SubCell"/>
</dbReference>
<dbReference type="PANTHER" id="PTHR30086">
    <property type="entry name" value="ARGININE EXPORTER PROTEIN ARGO"/>
    <property type="match status" value="1"/>
</dbReference>
<evidence type="ECO:0000313" key="7">
    <source>
        <dbReference type="EMBL" id="MBN9644415.1"/>
    </source>
</evidence>
<gene>
    <name evidence="7" type="ORF">JZY06_07295</name>
</gene>
<sequence length="199" mass="20285">MAAIASPGPDIVQIIRTGAASRTAGIWCAVGICTGNLIWITASLAGLSAAVRTFPGIVTALQIVGGLFLGWLGIAAVAAWRRASAPPGGAGAAPPPPRHRWAAWRLGVATNLSNPKALLFFGAIFARFIHPDDTIATAVVITVVLVAVEVVWFVGVAVAVEKMAATIRARAQLIDAVAGVVFLAVAAVMLGEAAGALMF</sequence>
<evidence type="ECO:0000256" key="4">
    <source>
        <dbReference type="ARBA" id="ARBA00022989"/>
    </source>
</evidence>
<proteinExistence type="predicted"/>
<comment type="caution">
    <text evidence="7">The sequence shown here is derived from an EMBL/GenBank/DDBJ whole genome shotgun (WGS) entry which is preliminary data.</text>
</comment>
<protein>
    <submittedName>
        <fullName evidence="7">LysE family translocator</fullName>
    </submittedName>
</protein>
<keyword evidence="8" id="KW-1185">Reference proteome</keyword>